<evidence type="ECO:0000313" key="1">
    <source>
        <dbReference type="EMBL" id="MBB2974984.1"/>
    </source>
</evidence>
<proteinExistence type="predicted"/>
<dbReference type="EMBL" id="JACHWQ010000001">
    <property type="protein sequence ID" value="MBB2974984.1"/>
    <property type="molecule type" value="Genomic_DNA"/>
</dbReference>
<dbReference type="Proteomes" id="UP000529310">
    <property type="component" value="Unassembled WGS sequence"/>
</dbReference>
<gene>
    <name evidence="1" type="ORF">FHX49_000525</name>
</gene>
<organism evidence="1 2">
    <name type="scientific">Microbacterium endophyticum</name>
    <dbReference type="NCBI Taxonomy" id="1526412"/>
    <lineage>
        <taxon>Bacteria</taxon>
        <taxon>Bacillati</taxon>
        <taxon>Actinomycetota</taxon>
        <taxon>Actinomycetes</taxon>
        <taxon>Micrococcales</taxon>
        <taxon>Microbacteriaceae</taxon>
        <taxon>Microbacterium</taxon>
    </lineage>
</organism>
<sequence>MRTWGGLAHVTFVTDAFSLRIVGRNLASTLKADVLSLQALNMVAWEAAGDLSELTHYSDHGPNYLALV</sequence>
<name>A0A7W4V1E2_9MICO</name>
<comment type="caution">
    <text evidence="1">The sequence shown here is derived from an EMBL/GenBank/DDBJ whole genome shotgun (WGS) entry which is preliminary data.</text>
</comment>
<protein>
    <submittedName>
        <fullName evidence="1">Transposase InsO family protein</fullName>
    </submittedName>
</protein>
<reference evidence="1 2" key="1">
    <citation type="submission" date="2020-08" db="EMBL/GenBank/DDBJ databases">
        <title>Sequencing the genomes of 1000 actinobacteria strains.</title>
        <authorList>
            <person name="Klenk H.-P."/>
        </authorList>
    </citation>
    <scope>NUCLEOTIDE SEQUENCE [LARGE SCALE GENOMIC DNA]</scope>
    <source>
        <strain evidence="1 2">DSM 27099</strain>
    </source>
</reference>
<keyword evidence="2" id="KW-1185">Reference proteome</keyword>
<dbReference type="AlphaFoldDB" id="A0A7W4V1E2"/>
<accession>A0A7W4V1E2</accession>
<evidence type="ECO:0000313" key="2">
    <source>
        <dbReference type="Proteomes" id="UP000529310"/>
    </source>
</evidence>